<keyword evidence="4" id="KW-1185">Reference proteome</keyword>
<keyword evidence="1" id="KW-0732">Signal</keyword>
<proteinExistence type="predicted"/>
<dbReference type="Gene3D" id="2.60.120.560">
    <property type="entry name" value="Exo-inulinase, domain 1"/>
    <property type="match status" value="1"/>
</dbReference>
<comment type="caution">
    <text evidence="3">The sequence shown here is derived from an EMBL/GenBank/DDBJ whole genome shotgun (WGS) entry which is preliminary data.</text>
</comment>
<sequence length="212" mass="24075">MKSRKLSPVFVLLMVLTLGAAHAQKGWISLFDGKSLDGWKVGDNASTFSIEDGAIKVAGPKAHLYYMGPVSNHEFKNFEFKARVKTTKGSNSGIYFHTLYQEKGWPLHGFEVQINNTHGDYIKTGSLYEVVDVREVYVKDDEWFTEHIIVRGNHVIIKINDIVVVDYTQPENPLRVTEERKTRVIKPGTFAIQGHDPKSVVYLKDIQVKLLK</sequence>
<dbReference type="RefSeq" id="WP_345028615.1">
    <property type="nucleotide sequence ID" value="NZ_BAABEY010000020.1"/>
</dbReference>
<dbReference type="Pfam" id="PF06439">
    <property type="entry name" value="3keto-disac_hyd"/>
    <property type="match status" value="1"/>
</dbReference>
<dbReference type="EMBL" id="BAABEY010000020">
    <property type="protein sequence ID" value="GAA4439099.1"/>
    <property type="molecule type" value="Genomic_DNA"/>
</dbReference>
<reference evidence="4" key="1">
    <citation type="journal article" date="2019" name="Int. J. Syst. Evol. Microbiol.">
        <title>The Global Catalogue of Microorganisms (GCM) 10K type strain sequencing project: providing services to taxonomists for standard genome sequencing and annotation.</title>
        <authorList>
            <consortium name="The Broad Institute Genomics Platform"/>
            <consortium name="The Broad Institute Genome Sequencing Center for Infectious Disease"/>
            <person name="Wu L."/>
            <person name="Ma J."/>
        </authorList>
    </citation>
    <scope>NUCLEOTIDE SEQUENCE [LARGE SCALE GENOMIC DNA]</scope>
    <source>
        <strain evidence="4">JCM 31920</strain>
    </source>
</reference>
<feature type="domain" description="3-keto-alpha-glucoside-1,2-lyase/3-keto-2-hydroxy-glucal hydratase" evidence="2">
    <location>
        <begin position="26"/>
        <end position="209"/>
    </location>
</feature>
<evidence type="ECO:0000313" key="4">
    <source>
        <dbReference type="Proteomes" id="UP001501508"/>
    </source>
</evidence>
<evidence type="ECO:0000259" key="2">
    <source>
        <dbReference type="Pfam" id="PF06439"/>
    </source>
</evidence>
<dbReference type="Proteomes" id="UP001501508">
    <property type="component" value="Unassembled WGS sequence"/>
</dbReference>
<feature type="signal peptide" evidence="1">
    <location>
        <begin position="1"/>
        <end position="23"/>
    </location>
</feature>
<feature type="chain" id="PRO_5045557923" evidence="1">
    <location>
        <begin position="24"/>
        <end position="212"/>
    </location>
</feature>
<gene>
    <name evidence="3" type="ORF">GCM10023091_20800</name>
</gene>
<name>A0ABP8LYX7_9BACT</name>
<protein>
    <submittedName>
        <fullName evidence="3">DUF1080 domain-containing protein</fullName>
    </submittedName>
</protein>
<evidence type="ECO:0000313" key="3">
    <source>
        <dbReference type="EMBL" id="GAA4439099.1"/>
    </source>
</evidence>
<dbReference type="InterPro" id="IPR010496">
    <property type="entry name" value="AL/BT2_dom"/>
</dbReference>
<organism evidence="3 4">
    <name type="scientific">Ravibacter arvi</name>
    <dbReference type="NCBI Taxonomy" id="2051041"/>
    <lineage>
        <taxon>Bacteria</taxon>
        <taxon>Pseudomonadati</taxon>
        <taxon>Bacteroidota</taxon>
        <taxon>Cytophagia</taxon>
        <taxon>Cytophagales</taxon>
        <taxon>Spirosomataceae</taxon>
        <taxon>Ravibacter</taxon>
    </lineage>
</organism>
<accession>A0ABP8LYX7</accession>
<evidence type="ECO:0000256" key="1">
    <source>
        <dbReference type="SAM" id="SignalP"/>
    </source>
</evidence>